<dbReference type="InterPro" id="IPR003836">
    <property type="entry name" value="Glucokinase"/>
</dbReference>
<organism evidence="4">
    <name type="scientific">Uncultured Desulfatiglans sp</name>
    <dbReference type="NCBI Taxonomy" id="1748965"/>
    <lineage>
        <taxon>Bacteria</taxon>
        <taxon>Pseudomonadati</taxon>
        <taxon>Thermodesulfobacteriota</taxon>
        <taxon>Desulfobacteria</taxon>
        <taxon>Desulfatiglandales</taxon>
        <taxon>Desulfatiglandaceae</taxon>
        <taxon>Desulfatiglans</taxon>
        <taxon>environmental samples</taxon>
    </lineage>
</organism>
<dbReference type="GO" id="GO:0004340">
    <property type="term" value="F:glucokinase activity"/>
    <property type="evidence" value="ECO:0007669"/>
    <property type="project" value="InterPro"/>
</dbReference>
<dbReference type="Gene3D" id="3.30.420.40">
    <property type="match status" value="1"/>
</dbReference>
<accession>A0A653A7R7</accession>
<comment type="similarity">
    <text evidence="3">Belongs to the bacterial glucokinase family.</text>
</comment>
<dbReference type="Pfam" id="PF02685">
    <property type="entry name" value="Glucokinase"/>
    <property type="match status" value="1"/>
</dbReference>
<dbReference type="PANTHER" id="PTHR47363">
    <property type="entry name" value="GLUCOKINASE"/>
    <property type="match status" value="1"/>
</dbReference>
<sequence>MMHETHIGNALGVASVRLLNDLLALAYAVPFLTREDLHVLNKRRTVSGGPMAVVAPATGLGEAYLRWDGTTYRAYASEGGHTDFAPSNALETGLRQYLLKRFEHVTYERVCSGSGLVNIYDCLKDSGYADEPD</sequence>
<evidence type="ECO:0000256" key="3">
    <source>
        <dbReference type="RuleBase" id="RU004046"/>
    </source>
</evidence>
<dbReference type="EMBL" id="UPXX01000027">
    <property type="protein sequence ID" value="VBB44050.1"/>
    <property type="molecule type" value="Genomic_DNA"/>
</dbReference>
<reference evidence="4" key="1">
    <citation type="submission" date="2018-07" db="EMBL/GenBank/DDBJ databases">
        <authorList>
            <consortium name="Genoscope - CEA"/>
            <person name="William W."/>
        </authorList>
    </citation>
    <scope>NUCLEOTIDE SEQUENCE</scope>
    <source>
        <strain evidence="4">IK1</strain>
    </source>
</reference>
<evidence type="ECO:0000313" key="4">
    <source>
        <dbReference type="EMBL" id="VBB44050.1"/>
    </source>
</evidence>
<dbReference type="GO" id="GO:0005536">
    <property type="term" value="F:D-glucose binding"/>
    <property type="evidence" value="ECO:0007669"/>
    <property type="project" value="InterPro"/>
</dbReference>
<evidence type="ECO:0000256" key="2">
    <source>
        <dbReference type="ARBA" id="ARBA00022777"/>
    </source>
</evidence>
<name>A0A653A7R7_UNCDX</name>
<protein>
    <submittedName>
        <fullName evidence="4">Putative glucokinase</fullName>
    </submittedName>
</protein>
<keyword evidence="1" id="KW-0808">Transferase</keyword>
<proteinExistence type="inferred from homology"/>
<dbReference type="PANTHER" id="PTHR47363:SF1">
    <property type="entry name" value="GLUCOKINASE"/>
    <property type="match status" value="1"/>
</dbReference>
<dbReference type="SUPFAM" id="SSF53067">
    <property type="entry name" value="Actin-like ATPase domain"/>
    <property type="match status" value="1"/>
</dbReference>
<dbReference type="Gene3D" id="3.40.367.20">
    <property type="match status" value="1"/>
</dbReference>
<dbReference type="GO" id="GO:0006096">
    <property type="term" value="P:glycolytic process"/>
    <property type="evidence" value="ECO:0007669"/>
    <property type="project" value="InterPro"/>
</dbReference>
<dbReference type="InterPro" id="IPR043129">
    <property type="entry name" value="ATPase_NBD"/>
</dbReference>
<dbReference type="AlphaFoldDB" id="A0A653A7R7"/>
<gene>
    <name evidence="4" type="ORF">TRIP_B330228</name>
</gene>
<keyword evidence="2 4" id="KW-0418">Kinase</keyword>
<dbReference type="GO" id="GO:0005524">
    <property type="term" value="F:ATP binding"/>
    <property type="evidence" value="ECO:0007669"/>
    <property type="project" value="InterPro"/>
</dbReference>
<evidence type="ECO:0000256" key="1">
    <source>
        <dbReference type="ARBA" id="ARBA00022679"/>
    </source>
</evidence>